<protein>
    <submittedName>
        <fullName evidence="2">DUF11 domain-containing protein</fullName>
    </submittedName>
</protein>
<dbReference type="InterPro" id="IPR001434">
    <property type="entry name" value="OmcB-like_DUF11"/>
</dbReference>
<evidence type="ECO:0000313" key="2">
    <source>
        <dbReference type="EMBL" id="QUI23507.1"/>
    </source>
</evidence>
<feature type="domain" description="DUF11" evidence="1">
    <location>
        <begin position="586"/>
        <end position="719"/>
    </location>
</feature>
<dbReference type="AlphaFoldDB" id="A0A8J8MKG6"/>
<reference evidence="2" key="1">
    <citation type="submission" date="2020-07" db="EMBL/GenBank/DDBJ databases">
        <title>Vallitalea pronyensis genome.</title>
        <authorList>
            <person name="Postec A."/>
        </authorList>
    </citation>
    <scope>NUCLEOTIDE SEQUENCE</scope>
    <source>
        <strain evidence="2">FatNI3</strain>
    </source>
</reference>
<gene>
    <name evidence="2" type="ORF">HZI73_14980</name>
</gene>
<dbReference type="Pfam" id="PF01345">
    <property type="entry name" value="DUF11"/>
    <property type="match status" value="3"/>
</dbReference>
<dbReference type="PANTHER" id="PTHR34819">
    <property type="entry name" value="LARGE CYSTEINE-RICH PERIPLASMIC PROTEIN OMCB"/>
    <property type="match status" value="1"/>
</dbReference>
<feature type="domain" description="DUF11" evidence="1">
    <location>
        <begin position="303"/>
        <end position="419"/>
    </location>
</feature>
<evidence type="ECO:0000313" key="3">
    <source>
        <dbReference type="Proteomes" id="UP000683246"/>
    </source>
</evidence>
<dbReference type="NCBIfam" id="TIGR01451">
    <property type="entry name" value="B_ant_repeat"/>
    <property type="match status" value="4"/>
</dbReference>
<dbReference type="InterPro" id="IPR051172">
    <property type="entry name" value="Chlamydia_OmcB"/>
</dbReference>
<dbReference type="Proteomes" id="UP000683246">
    <property type="component" value="Chromosome"/>
</dbReference>
<dbReference type="RefSeq" id="WP_212694191.1">
    <property type="nucleotide sequence ID" value="NZ_CP058649.1"/>
</dbReference>
<feature type="domain" description="DUF11" evidence="1">
    <location>
        <begin position="891"/>
        <end position="994"/>
    </location>
</feature>
<keyword evidence="3" id="KW-1185">Reference proteome</keyword>
<dbReference type="PANTHER" id="PTHR34819:SF3">
    <property type="entry name" value="CELL SURFACE PROTEIN"/>
    <property type="match status" value="1"/>
</dbReference>
<dbReference type="EMBL" id="CP058649">
    <property type="protein sequence ID" value="QUI23507.1"/>
    <property type="molecule type" value="Genomic_DNA"/>
</dbReference>
<name>A0A8J8MKG6_9FIRM</name>
<proteinExistence type="predicted"/>
<accession>A0A8J8MKG6</accession>
<sequence>MAFDPNLFTVDVSPDPTNIVLGNTGEVTITASNSNPGDWGYNLTYVMTIPDGVSFVSADVPPTSQTLNVDDTITLTWLDIKDLAPNEIGYTFNVTLMADEDFRSTGTEVPFNIPLTPVSVSGTVDTLPRGNSEPGNIKYTKSDSTSVIPLQYAVRKSVPGKMPKGASTPPPADWPYTHEITIENNTRQTSDVNISDVMDNGLRYIGPIGAVGPDSAQLLAPTIVVPTAGGQDFVSITWNAIALSMGSTNTITYDVAIWDNFTVGGIENSGSRIPHLTPLDNDVTMTGLPGPVVMTTGTTLAMDLTIDKSQAPTTLDVGTVITYTLTYRVNQYDDVNSVVITDVIGDGQTYQSASVPPDAPPVKNPVTGLTTVTWSLGTLITSTTGVITFTTVVDNNYTAPPGGPVLAGDTLSNTVDINGFNANSFTPTPDSSGSSGMILLPSIMKQLVQVYYRDGTPKPAGITAVAPGDLVEFQVNYLYFDDATQKEILVSDFLPLTLDAASISNLVYNPFLPILGPTPTGNNGVEWLLDNFIIGTANWTVNFQVSMFDVDFEGTDVNLVKLSGLDTEGIAYSDRDQIDVNFGQPDMVLTKNVAGPTPNAVVPGQVYTYTIVISNPQNMDGTVVDAFDVDFSDVIPNLLTYVGGSLTAVASSGTPVFNAPVFTSPDQIDMMILRLKPDDAIELTYQVIVDAGIGPGISLTNDANTTSPYSQQFDPNLSNYQYPGLERSASQTLTTASAPITKTVDINDRVVGDPVRYTLTWTVPQGLTAYNVVISDVLPIGQTYDNDAMPVDPSSVVGQIITWPTIPIVDATLAPVTLVYSFRALIDSSAPTPPTYTETQTNTGRVNWDSEPSGLPMEETGTVDVFVRNPNIAPVKGERNVSRGQADYVVSTEAIAGEIIEYRITITNDGSADAYNIIVIDQPGGITAGLSYVPLSIIAPAGTVASYVVSENYIFWNVPFLGIGDSLELIFRVRVTNNVIPGETLTNEAQVESFTNINMVFIYPSVDSNSVSVFIEPGVRGIRLENLNDFIIY</sequence>
<organism evidence="2 3">
    <name type="scientific">Vallitalea pronyensis</name>
    <dbReference type="NCBI Taxonomy" id="1348613"/>
    <lineage>
        <taxon>Bacteria</taxon>
        <taxon>Bacillati</taxon>
        <taxon>Bacillota</taxon>
        <taxon>Clostridia</taxon>
        <taxon>Lachnospirales</taxon>
        <taxon>Vallitaleaceae</taxon>
        <taxon>Vallitalea</taxon>
    </lineage>
</organism>
<dbReference type="Gene3D" id="2.60.40.740">
    <property type="match status" value="1"/>
</dbReference>
<dbReference type="KEGG" id="vpy:HZI73_14980"/>
<evidence type="ECO:0000259" key="1">
    <source>
        <dbReference type="Pfam" id="PF01345"/>
    </source>
</evidence>
<dbReference type="InterPro" id="IPR047589">
    <property type="entry name" value="DUF11_rpt"/>
</dbReference>